<dbReference type="GO" id="GO:0003723">
    <property type="term" value="F:RNA binding"/>
    <property type="evidence" value="ECO:0007669"/>
    <property type="project" value="TreeGrafter"/>
</dbReference>
<evidence type="ECO:0000256" key="3">
    <source>
        <dbReference type="ARBA" id="ARBA00022664"/>
    </source>
</evidence>
<evidence type="ECO:0000256" key="15">
    <source>
        <dbReference type="SAM" id="Phobius"/>
    </source>
</evidence>
<feature type="domain" description="Xrn1 helical" evidence="17">
    <location>
        <begin position="325"/>
        <end position="778"/>
    </location>
</feature>
<comment type="similarity">
    <text evidence="2">Belongs to the 5'-3' exonuclease family. XRN2/RAT1 subfamily.</text>
</comment>
<feature type="region of interest" description="Disordered" evidence="14">
    <location>
        <begin position="466"/>
        <end position="500"/>
    </location>
</feature>
<dbReference type="GO" id="GO:0000956">
    <property type="term" value="P:nuclear-transcribed mRNA catabolic process"/>
    <property type="evidence" value="ECO:0007669"/>
    <property type="project" value="TreeGrafter"/>
</dbReference>
<keyword evidence="4 15" id="KW-0812">Transmembrane</keyword>
<dbReference type="InterPro" id="IPR059112">
    <property type="entry name" value="CysZ/EI24"/>
</dbReference>
<evidence type="ECO:0000313" key="18">
    <source>
        <dbReference type="EMBL" id="CAD7241876.1"/>
    </source>
</evidence>
<evidence type="ECO:0000313" key="19">
    <source>
        <dbReference type="Proteomes" id="UP000677054"/>
    </source>
</evidence>
<evidence type="ECO:0000256" key="6">
    <source>
        <dbReference type="ARBA" id="ARBA00022723"/>
    </source>
</evidence>
<dbReference type="Gene3D" id="1.25.40.1050">
    <property type="match status" value="1"/>
</dbReference>
<organism evidence="18">
    <name type="scientific">Darwinula stevensoni</name>
    <dbReference type="NCBI Taxonomy" id="69355"/>
    <lineage>
        <taxon>Eukaryota</taxon>
        <taxon>Metazoa</taxon>
        <taxon>Ecdysozoa</taxon>
        <taxon>Arthropoda</taxon>
        <taxon>Crustacea</taxon>
        <taxon>Oligostraca</taxon>
        <taxon>Ostracoda</taxon>
        <taxon>Podocopa</taxon>
        <taxon>Podocopida</taxon>
        <taxon>Darwinulocopina</taxon>
        <taxon>Darwinuloidea</taxon>
        <taxon>Darwinulidae</taxon>
        <taxon>Darwinula</taxon>
    </lineage>
</organism>
<dbReference type="Pfam" id="PF07264">
    <property type="entry name" value="EI24"/>
    <property type="match status" value="1"/>
</dbReference>
<keyword evidence="3" id="KW-0507">mRNA processing</keyword>
<evidence type="ECO:0000256" key="2">
    <source>
        <dbReference type="ARBA" id="ARBA00006994"/>
    </source>
</evidence>
<dbReference type="GO" id="GO:0004534">
    <property type="term" value="F:5'-3' RNA exonuclease activity"/>
    <property type="evidence" value="ECO:0007669"/>
    <property type="project" value="TreeGrafter"/>
</dbReference>
<evidence type="ECO:0000259" key="16">
    <source>
        <dbReference type="Pfam" id="PF03159"/>
    </source>
</evidence>
<dbReference type="GO" id="GO:0008270">
    <property type="term" value="F:zinc ion binding"/>
    <property type="evidence" value="ECO:0007669"/>
    <property type="project" value="UniProtKB-KW"/>
</dbReference>
<dbReference type="GO" id="GO:0005634">
    <property type="term" value="C:nucleus"/>
    <property type="evidence" value="ECO:0007669"/>
    <property type="project" value="TreeGrafter"/>
</dbReference>
<feature type="transmembrane region" description="Helical" evidence="15">
    <location>
        <begin position="1146"/>
        <end position="1169"/>
    </location>
</feature>
<dbReference type="AlphaFoldDB" id="A0A7R9A3U4"/>
<evidence type="ECO:0000256" key="9">
    <source>
        <dbReference type="ARBA" id="ARBA00022833"/>
    </source>
</evidence>
<feature type="transmembrane region" description="Helical" evidence="15">
    <location>
        <begin position="1025"/>
        <end position="1045"/>
    </location>
</feature>
<dbReference type="Gene3D" id="3.40.50.12390">
    <property type="match status" value="2"/>
</dbReference>
<sequence length="1235" mass="141756">MGVPAFFRWLTRKYPSVIVYCVEEKAQQVDGVTIPVDTSKPNPNEIEFDNLYLDMNGIIHPCTHPEDRPAPRDEDEMMRAIFDFIDRIFSIVRPRKLLYMAIDGVAPRAKMNQQRSRRFRASKESWEKQQEVNNIKEELLEKGAHLPEEKNKGFHFDSNCITPGTPFMDRLAKCLHYYIHERLNNDPGWKDIKVILSDANVPGEGEHKIMDFIRKQRAQPDHDPNTHHVLCGADADLIMLGLATHEPNFTIIREEFKPNKPRPCDICSQLGHEMQECQGLPKNRQGEHDELPPPVYAEQKYIYVRLNVLREYLERELNMPNLPFKFDLERAIDDWVFMCFFVGNDFLPHLPSLEIREGAIDRLVSLYKKAVYKTGGYVTNSGLVNMMRVQLIMTDLGQVEDEIFRQRQAREQEYKRREKERKKREKSLSSVAPAFIPGGQFNPVMGRAQMHQSTSNRAVAQELRASMRDNHSESGERGTKRKLEDTERVKEDEDEEPHDEVRLWEEGFKERYYESKFDAPSDDPMFRFRVAQEYAHGLCWVLRYYYQGCPSWKWYYPYHYAPFASDFVELEAIDTEFEENTEPFRPLEQLMGVFPAASRAHVPEPWADLMVNPDSSIIDFYPTDFKIDLNGKKFAWQGVALLPFVNEMRLKLALESFYDLLTDDEKRRNVKGEAVLYVNDSHTGFSFMAGLYEGDSCRDQEREYELNPKLFQGMAGHVLLSPNVVEPGGLLESPVDGLESVKQNHTLCLQYMDLKYPHGFIFPAVRLPDAKDPPRTLKAYGLSHEENRNYRPMLGFNSSRQQAYLNPAGHRFVRGSMGRPDNSPRAPLYRNAPPLMGQVTIPDDQRAAQLIMGAIRHAGGQEVDGKETKSEGSTIRGALAINGEGTRNEVSPIRVTQVVDGRETENNPSFIGVGIQLKEGSRMDIGALLNLEVLPGVDPTQPPVETLLLRGITWLLDLSPSPPPPRLQAPIKDQEQSSSKSRLIRRLCQCCALNGGVFGLSLILWTEVLLPGMERLSPSAASWEFLQPLLHTLFSILWILPLFLLSRLVNCLWFQDIADWTFYHTRGRSSRWSSISQLMADFLFSVVIQTLFLFQSYLVSLLPLAYVAEALYLLHLCFLYSLYAFEYKWFSLGWTLPRRLSFIEINWPYFVGFGLPLALFTSLPASYFLRGCMFSLLFPIFIISGHEATPVLDSSDFPLRLFSPVVALSNAILTTTVETSSSGRRRLASQRDRQQ</sequence>
<dbReference type="FunFam" id="1.25.40.1050:FF:000002">
    <property type="entry name" value="5'-3' exoribonuclease"/>
    <property type="match status" value="1"/>
</dbReference>
<keyword evidence="19" id="KW-1185">Reference proteome</keyword>
<dbReference type="PANTHER" id="PTHR12341">
    <property type="entry name" value="5'-&gt;3' EXORIBONUCLEASE"/>
    <property type="match status" value="1"/>
</dbReference>
<feature type="domain" description="Xrn1 N-terminal" evidence="16">
    <location>
        <begin position="1"/>
        <end position="255"/>
    </location>
</feature>
<dbReference type="CDD" id="cd18673">
    <property type="entry name" value="PIN_XRN1-2-like"/>
    <property type="match status" value="1"/>
</dbReference>
<dbReference type="PANTHER" id="PTHR12341:SF41">
    <property type="entry name" value="5'-3' EXORIBONUCLEASE 2"/>
    <property type="match status" value="1"/>
</dbReference>
<dbReference type="Proteomes" id="UP000677054">
    <property type="component" value="Unassembled WGS sequence"/>
</dbReference>
<dbReference type="GO" id="GO:0006397">
    <property type="term" value="P:mRNA processing"/>
    <property type="evidence" value="ECO:0007669"/>
    <property type="project" value="UniProtKB-KW"/>
</dbReference>
<dbReference type="EMBL" id="CAJPEV010000190">
    <property type="protein sequence ID" value="CAG0882051.1"/>
    <property type="molecule type" value="Genomic_DNA"/>
</dbReference>
<evidence type="ECO:0000256" key="7">
    <source>
        <dbReference type="ARBA" id="ARBA00022771"/>
    </source>
</evidence>
<dbReference type="OrthoDB" id="372487at2759"/>
<name>A0A7R9A3U4_9CRUS</name>
<gene>
    <name evidence="18" type="ORF">DSTB1V02_LOCUS1854</name>
</gene>
<feature type="transmembrane region" description="Helical" evidence="15">
    <location>
        <begin position="1078"/>
        <end position="1098"/>
    </location>
</feature>
<evidence type="ECO:0000256" key="4">
    <source>
        <dbReference type="ARBA" id="ARBA00022692"/>
    </source>
</evidence>
<reference evidence="18" key="1">
    <citation type="submission" date="2020-11" db="EMBL/GenBank/DDBJ databases">
        <authorList>
            <person name="Tran Van P."/>
        </authorList>
    </citation>
    <scope>NUCLEOTIDE SEQUENCE</scope>
</reference>
<dbReference type="EMBL" id="LR899707">
    <property type="protein sequence ID" value="CAD7241876.1"/>
    <property type="molecule type" value="Genomic_DNA"/>
</dbReference>
<keyword evidence="5" id="KW-0540">Nuclease</keyword>
<accession>A0A7R9A3U4</accession>
<keyword evidence="12 15" id="KW-0472">Membrane</keyword>
<dbReference type="InterPro" id="IPR027073">
    <property type="entry name" value="5_3_exoribonuclease"/>
</dbReference>
<evidence type="ECO:0000256" key="1">
    <source>
        <dbReference type="ARBA" id="ARBA00004141"/>
    </source>
</evidence>
<dbReference type="InterPro" id="IPR041412">
    <property type="entry name" value="Xrn1_helical"/>
</dbReference>
<dbReference type="Pfam" id="PF03159">
    <property type="entry name" value="XRN_N"/>
    <property type="match status" value="1"/>
</dbReference>
<dbReference type="FunFam" id="3.40.50.12390:FF:000003">
    <property type="entry name" value="5'-3' exoribonuclease"/>
    <property type="match status" value="1"/>
</dbReference>
<proteinExistence type="inferred from homology"/>
<dbReference type="FunFam" id="3.40.50.12390:FF:000001">
    <property type="entry name" value="5'-3' exoribonuclease"/>
    <property type="match status" value="1"/>
</dbReference>
<evidence type="ECO:0000256" key="14">
    <source>
        <dbReference type="SAM" id="MobiDB-lite"/>
    </source>
</evidence>
<evidence type="ECO:0000259" key="17">
    <source>
        <dbReference type="Pfam" id="PF17846"/>
    </source>
</evidence>
<keyword evidence="6" id="KW-0479">Metal-binding</keyword>
<keyword evidence="11 15" id="KW-1133">Transmembrane helix</keyword>
<evidence type="ECO:0000256" key="5">
    <source>
        <dbReference type="ARBA" id="ARBA00022722"/>
    </source>
</evidence>
<feature type="transmembrane region" description="Helical" evidence="15">
    <location>
        <begin position="1104"/>
        <end position="1125"/>
    </location>
</feature>
<dbReference type="Pfam" id="PF17846">
    <property type="entry name" value="XRN_M"/>
    <property type="match status" value="1"/>
</dbReference>
<protein>
    <recommendedName>
        <fullName evidence="13">5'-3' exoribonuclease 2 homolog</fullName>
    </recommendedName>
</protein>
<evidence type="ECO:0000256" key="12">
    <source>
        <dbReference type="ARBA" id="ARBA00023136"/>
    </source>
</evidence>
<keyword evidence="10" id="KW-0269">Exonuclease</keyword>
<evidence type="ECO:0000256" key="11">
    <source>
        <dbReference type="ARBA" id="ARBA00022989"/>
    </source>
</evidence>
<comment type="subcellular location">
    <subcellularLocation>
        <location evidence="1">Membrane</location>
        <topology evidence="1">Multi-pass membrane protein</topology>
    </subcellularLocation>
</comment>
<evidence type="ECO:0000256" key="8">
    <source>
        <dbReference type="ARBA" id="ARBA00022801"/>
    </source>
</evidence>
<dbReference type="InterPro" id="IPR004859">
    <property type="entry name" value="Xrn1_N"/>
</dbReference>
<keyword evidence="7" id="KW-0863">Zinc-finger</keyword>
<evidence type="ECO:0000256" key="13">
    <source>
        <dbReference type="ARBA" id="ARBA00074674"/>
    </source>
</evidence>
<feature type="compositionally biased region" description="Basic and acidic residues" evidence="14">
    <location>
        <begin position="466"/>
        <end position="491"/>
    </location>
</feature>
<keyword evidence="9" id="KW-0862">Zinc</keyword>
<keyword evidence="8" id="KW-0378">Hydrolase</keyword>
<evidence type="ECO:0000256" key="10">
    <source>
        <dbReference type="ARBA" id="ARBA00022839"/>
    </source>
</evidence>